<gene>
    <name evidence="2" type="ORF">EZ444_05890</name>
</gene>
<comment type="caution">
    <text evidence="2">The sequence shown here is derived from an EMBL/GenBank/DDBJ whole genome shotgun (WGS) entry which is preliminary data.</text>
</comment>
<organism evidence="2 3">
    <name type="scientific">Pedobacter hiemivivus</name>
    <dbReference type="NCBI Taxonomy" id="2530454"/>
    <lineage>
        <taxon>Bacteria</taxon>
        <taxon>Pseudomonadati</taxon>
        <taxon>Bacteroidota</taxon>
        <taxon>Sphingobacteriia</taxon>
        <taxon>Sphingobacteriales</taxon>
        <taxon>Sphingobacteriaceae</taxon>
        <taxon>Pedobacter</taxon>
    </lineage>
</organism>
<dbReference type="Pfam" id="PF00899">
    <property type="entry name" value="ThiF"/>
    <property type="match status" value="1"/>
</dbReference>
<accession>A0A4R0NEM6</accession>
<dbReference type="InterPro" id="IPR022500">
    <property type="entry name" value="PRTRC_ThiF"/>
</dbReference>
<evidence type="ECO:0000259" key="1">
    <source>
        <dbReference type="Pfam" id="PF00899"/>
    </source>
</evidence>
<reference evidence="2 3" key="1">
    <citation type="submission" date="2019-02" db="EMBL/GenBank/DDBJ databases">
        <title>Pedobacter sp. RP-3-8 sp. nov., isolated from Arctic soil.</title>
        <authorList>
            <person name="Dahal R.H."/>
        </authorList>
    </citation>
    <scope>NUCLEOTIDE SEQUENCE [LARGE SCALE GENOMIC DNA]</scope>
    <source>
        <strain evidence="2 3">RP-3-8</strain>
    </source>
</reference>
<dbReference type="PROSITE" id="PS51257">
    <property type="entry name" value="PROKAR_LIPOPROTEIN"/>
    <property type="match status" value="1"/>
</dbReference>
<dbReference type="AlphaFoldDB" id="A0A4R0NEM6"/>
<dbReference type="NCBIfam" id="TIGR03736">
    <property type="entry name" value="PRTRC_ThiF"/>
    <property type="match status" value="1"/>
</dbReference>
<dbReference type="RefSeq" id="WP_131607785.1">
    <property type="nucleotide sequence ID" value="NZ_SJSM01000002.1"/>
</dbReference>
<sequence length="270" mass="29812">MSKSIQKTKVHFIQQNLLNPTNPISMIVVGCGGTGSHFLHAIARADLALTAMDHPGFSVTVFDPDKVELPNMGRSEFNRNYVEVNKAVALVSHINRSYGTNWKAVPHAYEPLKGSRLSEDKLANLIVSCVDTVSTRFSIAKMLSGIKGSYQFHRDRPAYWLDFGNSKYTGQAILSTTGTVAQPKSKKFIPVGNLPSVTEEFGELLKSSEKADPSPSCSMLQSLNEQSLYINSALANYGASLLQQLLEKGYTPYRGFFMNLENFRTEPIPV</sequence>
<protein>
    <submittedName>
        <fullName evidence="2">PRTRC system ThiF family protein</fullName>
    </submittedName>
</protein>
<dbReference type="InterPro" id="IPR035985">
    <property type="entry name" value="Ubiquitin-activating_enz"/>
</dbReference>
<dbReference type="SUPFAM" id="SSF69572">
    <property type="entry name" value="Activating enzymes of the ubiquitin-like proteins"/>
    <property type="match status" value="1"/>
</dbReference>
<evidence type="ECO:0000313" key="3">
    <source>
        <dbReference type="Proteomes" id="UP000291117"/>
    </source>
</evidence>
<name>A0A4R0NEM6_9SPHI</name>
<dbReference type="InterPro" id="IPR000594">
    <property type="entry name" value="ThiF_NAD_FAD-bd"/>
</dbReference>
<proteinExistence type="predicted"/>
<feature type="domain" description="THIF-type NAD/FAD binding fold" evidence="1">
    <location>
        <begin position="23"/>
        <end position="142"/>
    </location>
</feature>
<dbReference type="EMBL" id="SJSM01000002">
    <property type="protein sequence ID" value="TCC98805.1"/>
    <property type="molecule type" value="Genomic_DNA"/>
</dbReference>
<dbReference type="OrthoDB" id="5298642at2"/>
<keyword evidence="3" id="KW-1185">Reference proteome</keyword>
<dbReference type="GO" id="GO:0008641">
    <property type="term" value="F:ubiquitin-like modifier activating enzyme activity"/>
    <property type="evidence" value="ECO:0007669"/>
    <property type="project" value="InterPro"/>
</dbReference>
<dbReference type="Proteomes" id="UP000291117">
    <property type="component" value="Unassembled WGS sequence"/>
</dbReference>
<dbReference type="Gene3D" id="3.40.50.720">
    <property type="entry name" value="NAD(P)-binding Rossmann-like Domain"/>
    <property type="match status" value="1"/>
</dbReference>
<evidence type="ECO:0000313" key="2">
    <source>
        <dbReference type="EMBL" id="TCC98805.1"/>
    </source>
</evidence>